<dbReference type="Gene3D" id="3.30.479.30">
    <property type="entry name" value="Band 7 domain"/>
    <property type="match status" value="1"/>
</dbReference>
<feature type="domain" description="Band 7" evidence="4">
    <location>
        <begin position="23"/>
        <end position="181"/>
    </location>
</feature>
<dbReference type="CDD" id="cd08829">
    <property type="entry name" value="SPFH_paraslipin"/>
    <property type="match status" value="1"/>
</dbReference>
<dbReference type="AlphaFoldDB" id="G0GG40"/>
<sequence length="312" mass="35101">MNVFLTYLVSLFILWLAFIIFFRLIRIVPEQEAWVVEQLGKYRKTMGAGLHFVVPFIQRVAYRHTLKEQVLDVEPQVCITRDNVQVTVDGVLYLKVVDPVKASYGIDDYRYASIQLAKTTMRSEIGKIDLDNTFSERERINTAIVKAVDEASDPWGVKVTRYEIRDILPPVTVLEAMERQVQAERKKRAQILTSEGEKEARINLARGERESAINLSKGEKQAKINTAEGEAYAVETIARATAESLTEVGKAISEPGGRKAVKLKITQQFLTRLGDILSEARISVLPFDLSQVRSLLQVMEEAASGKSQGGER</sequence>
<comment type="subcellular location">
    <subcellularLocation>
        <location evidence="1">Membrane</location>
        <topology evidence="1">Single-pass membrane protein</topology>
    </subcellularLocation>
</comment>
<dbReference type="Proteomes" id="UP000007254">
    <property type="component" value="Chromosome"/>
</dbReference>
<dbReference type="SMART" id="SM00244">
    <property type="entry name" value="PHB"/>
    <property type="match status" value="1"/>
</dbReference>
<keyword evidence="3" id="KW-1133">Transmembrane helix</keyword>
<keyword evidence="3" id="KW-0472">Membrane</keyword>
<evidence type="ECO:0000256" key="2">
    <source>
        <dbReference type="ARBA" id="ARBA00008164"/>
    </source>
</evidence>
<dbReference type="PRINTS" id="PR00721">
    <property type="entry name" value="STOMATIN"/>
</dbReference>
<keyword evidence="3" id="KW-0812">Transmembrane</keyword>
<dbReference type="HOGENOM" id="CLU_024949_2_2_12"/>
<dbReference type="FunFam" id="3.30.479.30:FF:000004">
    <property type="entry name" value="Putative membrane protease family, stomatin"/>
    <property type="match status" value="1"/>
</dbReference>
<feature type="transmembrane region" description="Helical" evidence="3">
    <location>
        <begin position="6"/>
        <end position="25"/>
    </location>
</feature>
<dbReference type="KEGG" id="stq:Spith_2261"/>
<dbReference type="PANTHER" id="PTHR43327:SF10">
    <property type="entry name" value="STOMATIN-LIKE PROTEIN 2, MITOCHONDRIAL"/>
    <property type="match status" value="1"/>
</dbReference>
<dbReference type="EMBL" id="CP002903">
    <property type="protein sequence ID" value="AEJ62516.1"/>
    <property type="molecule type" value="Genomic_DNA"/>
</dbReference>
<organism evidence="5 6">
    <name type="scientific">Winmispira thermophila (strain ATCC 700085 / DSM 6578 / Z-1203)</name>
    <name type="common">Spirochaeta thermophila</name>
    <dbReference type="NCBI Taxonomy" id="869211"/>
    <lineage>
        <taxon>Bacteria</taxon>
        <taxon>Pseudomonadati</taxon>
        <taxon>Spirochaetota</taxon>
        <taxon>Spirochaetia</taxon>
        <taxon>Winmispirales</taxon>
        <taxon>Winmispiraceae</taxon>
        <taxon>Winmispira</taxon>
    </lineage>
</organism>
<dbReference type="InterPro" id="IPR032435">
    <property type="entry name" value="STML2-like_C"/>
</dbReference>
<gene>
    <name evidence="5" type="ordered locus">Spith_2261</name>
</gene>
<dbReference type="SUPFAM" id="SSF117892">
    <property type="entry name" value="Band 7/SPFH domain"/>
    <property type="match status" value="1"/>
</dbReference>
<dbReference type="InterPro" id="IPR036013">
    <property type="entry name" value="Band_7/SPFH_dom_sf"/>
</dbReference>
<proteinExistence type="inferred from homology"/>
<evidence type="ECO:0000256" key="3">
    <source>
        <dbReference type="SAM" id="Phobius"/>
    </source>
</evidence>
<evidence type="ECO:0000313" key="6">
    <source>
        <dbReference type="Proteomes" id="UP000007254"/>
    </source>
</evidence>
<dbReference type="InterPro" id="IPR001972">
    <property type="entry name" value="Stomatin_HflK_fam"/>
</dbReference>
<dbReference type="OrthoDB" id="9809197at2"/>
<dbReference type="PANTHER" id="PTHR43327">
    <property type="entry name" value="STOMATIN-LIKE PROTEIN 2, MITOCHONDRIAL"/>
    <property type="match status" value="1"/>
</dbReference>
<evidence type="ECO:0000256" key="1">
    <source>
        <dbReference type="ARBA" id="ARBA00004167"/>
    </source>
</evidence>
<dbReference type="Pfam" id="PF01145">
    <property type="entry name" value="Band_7"/>
    <property type="match status" value="1"/>
</dbReference>
<dbReference type="GO" id="GO:0005886">
    <property type="term" value="C:plasma membrane"/>
    <property type="evidence" value="ECO:0007669"/>
    <property type="project" value="UniProtKB-ARBA"/>
</dbReference>
<reference evidence="5 6" key="1">
    <citation type="submission" date="2011-06" db="EMBL/GenBank/DDBJ databases">
        <title>The complete genome of Spirochaeta thermophila DSM 6578.</title>
        <authorList>
            <consortium name="US DOE Joint Genome Institute (JGI-PGF)"/>
            <person name="Lucas S."/>
            <person name="Lapidus A."/>
            <person name="Bruce D."/>
            <person name="Goodwin L."/>
            <person name="Pitluck S."/>
            <person name="Peters L."/>
            <person name="Kyrpides N."/>
            <person name="Mavromatis K."/>
            <person name="Ivanova N."/>
            <person name="Mikailova N."/>
            <person name="Pagani I."/>
            <person name="Chertkov O."/>
            <person name="Detter J.C."/>
            <person name="Tapia R."/>
            <person name="Han C."/>
            <person name="Land M."/>
            <person name="Hauser L."/>
            <person name="Markowitz V."/>
            <person name="Cheng J.-F."/>
            <person name="Hugenholtz P."/>
            <person name="Woyke T."/>
            <person name="Wu D."/>
            <person name="Spring S."/>
            <person name="Merkhoffer B."/>
            <person name="Schneider S."/>
            <person name="Klenk H.-P."/>
            <person name="Eisen J.A."/>
        </authorList>
    </citation>
    <scope>NUCLEOTIDE SEQUENCE [LARGE SCALE GENOMIC DNA]</scope>
    <source>
        <strain evidence="6">ATCC 700085 / DSM 6578 / Z-1203</strain>
    </source>
</reference>
<accession>G0GG40</accession>
<dbReference type="InterPro" id="IPR050710">
    <property type="entry name" value="Band7/mec-2_domain"/>
</dbReference>
<protein>
    <submittedName>
        <fullName evidence="5">Band 7 protein</fullName>
    </submittedName>
</protein>
<dbReference type="Pfam" id="PF16200">
    <property type="entry name" value="Band_7_C"/>
    <property type="match status" value="1"/>
</dbReference>
<dbReference type="GO" id="GO:0098552">
    <property type="term" value="C:side of membrane"/>
    <property type="evidence" value="ECO:0007669"/>
    <property type="project" value="UniProtKB-ARBA"/>
</dbReference>
<dbReference type="RefSeq" id="WP_014625819.1">
    <property type="nucleotide sequence ID" value="NC_017583.1"/>
</dbReference>
<evidence type="ECO:0000313" key="5">
    <source>
        <dbReference type="EMBL" id="AEJ62516.1"/>
    </source>
</evidence>
<dbReference type="InterPro" id="IPR001107">
    <property type="entry name" value="Band_7"/>
</dbReference>
<keyword evidence="6" id="KW-1185">Reference proteome</keyword>
<comment type="similarity">
    <text evidence="2">Belongs to the band 7/mec-2 family.</text>
</comment>
<dbReference type="STRING" id="869211.Spith_2261"/>
<evidence type="ECO:0000259" key="4">
    <source>
        <dbReference type="SMART" id="SM00244"/>
    </source>
</evidence>
<name>G0GG40_WINT7</name>